<dbReference type="EMBL" id="JABELV010000143">
    <property type="protein sequence ID" value="KAG7529609.1"/>
    <property type="molecule type" value="Genomic_DNA"/>
</dbReference>
<reference evidence="1" key="1">
    <citation type="submission" date="2020-04" db="EMBL/GenBank/DDBJ databases">
        <title>Analysis of mating type loci in Filobasidium floriforme.</title>
        <authorList>
            <person name="Nowrousian M."/>
        </authorList>
    </citation>
    <scope>NUCLEOTIDE SEQUENCE</scope>
    <source>
        <strain evidence="1">CBS 6242</strain>
    </source>
</reference>
<gene>
    <name evidence="1" type="ORF">FFLO_05540</name>
</gene>
<organism evidence="1 2">
    <name type="scientific">Filobasidium floriforme</name>
    <dbReference type="NCBI Taxonomy" id="5210"/>
    <lineage>
        <taxon>Eukaryota</taxon>
        <taxon>Fungi</taxon>
        <taxon>Dikarya</taxon>
        <taxon>Basidiomycota</taxon>
        <taxon>Agaricomycotina</taxon>
        <taxon>Tremellomycetes</taxon>
        <taxon>Filobasidiales</taxon>
        <taxon>Filobasidiaceae</taxon>
        <taxon>Filobasidium</taxon>
    </lineage>
</organism>
<protein>
    <submittedName>
        <fullName evidence="1">Uncharacterized protein</fullName>
    </submittedName>
</protein>
<dbReference type="Proteomes" id="UP000812966">
    <property type="component" value="Unassembled WGS sequence"/>
</dbReference>
<evidence type="ECO:0000313" key="1">
    <source>
        <dbReference type="EMBL" id="KAG7529609.1"/>
    </source>
</evidence>
<keyword evidence="2" id="KW-1185">Reference proteome</keyword>
<dbReference type="AlphaFoldDB" id="A0A8K0NRA5"/>
<name>A0A8K0NRA5_9TREE</name>
<evidence type="ECO:0000313" key="2">
    <source>
        <dbReference type="Proteomes" id="UP000812966"/>
    </source>
</evidence>
<comment type="caution">
    <text evidence="1">The sequence shown here is derived from an EMBL/GenBank/DDBJ whole genome shotgun (WGS) entry which is preliminary data.</text>
</comment>
<proteinExistence type="predicted"/>
<sequence>MTGIDSTSQAKSYCIHHFLYSVRPLQLPITPPRMAALDLHLYLHSRYRSGIGR</sequence>
<accession>A0A8K0NRA5</accession>